<accession>A0A0V0GWY3</accession>
<name>A0A0V0GWY3_SOLCH</name>
<protein>
    <submittedName>
        <fullName evidence="1">Putative ovule protein</fullName>
    </submittedName>
</protein>
<reference evidence="1" key="1">
    <citation type="submission" date="2015-12" db="EMBL/GenBank/DDBJ databases">
        <title>Gene expression during late stages of embryo sac development: a critical building block for successful pollen-pistil interactions.</title>
        <authorList>
            <person name="Liu Y."/>
            <person name="Joly V."/>
            <person name="Sabar M."/>
            <person name="Matton D.P."/>
        </authorList>
    </citation>
    <scope>NUCLEOTIDE SEQUENCE</scope>
</reference>
<sequence>MNNNNVTRQNQEGRVTDVTISLMNQFGLVYFFLWGRGDLLFSSKTISVVFAIVRGDLEETI</sequence>
<evidence type="ECO:0000313" key="1">
    <source>
        <dbReference type="EMBL" id="JAP12632.1"/>
    </source>
</evidence>
<dbReference type="EMBL" id="GEDG01029299">
    <property type="protein sequence ID" value="JAP12632.1"/>
    <property type="molecule type" value="Transcribed_RNA"/>
</dbReference>
<organism evidence="1">
    <name type="scientific">Solanum chacoense</name>
    <name type="common">Chaco potato</name>
    <dbReference type="NCBI Taxonomy" id="4108"/>
    <lineage>
        <taxon>Eukaryota</taxon>
        <taxon>Viridiplantae</taxon>
        <taxon>Streptophyta</taxon>
        <taxon>Embryophyta</taxon>
        <taxon>Tracheophyta</taxon>
        <taxon>Spermatophyta</taxon>
        <taxon>Magnoliopsida</taxon>
        <taxon>eudicotyledons</taxon>
        <taxon>Gunneridae</taxon>
        <taxon>Pentapetalae</taxon>
        <taxon>asterids</taxon>
        <taxon>lamiids</taxon>
        <taxon>Solanales</taxon>
        <taxon>Solanaceae</taxon>
        <taxon>Solanoideae</taxon>
        <taxon>Solaneae</taxon>
        <taxon>Solanum</taxon>
    </lineage>
</organism>
<proteinExistence type="predicted"/>
<dbReference type="AlphaFoldDB" id="A0A0V0GWY3"/>